<dbReference type="PANTHER" id="PTHR44858:SF1">
    <property type="entry name" value="UDP-N-ACETYLGLUCOSAMINE--PEPTIDE N-ACETYLGLUCOSAMINYLTRANSFERASE SPINDLY-RELATED"/>
    <property type="match status" value="1"/>
</dbReference>
<feature type="repeat" description="TPR" evidence="3">
    <location>
        <begin position="706"/>
        <end position="739"/>
    </location>
</feature>
<evidence type="ECO:0000256" key="3">
    <source>
        <dbReference type="PROSITE-ProRule" id="PRU00339"/>
    </source>
</evidence>
<dbReference type="Gene3D" id="3.10.620.30">
    <property type="match status" value="1"/>
</dbReference>
<dbReference type="SMART" id="SM00028">
    <property type="entry name" value="TPR"/>
    <property type="match status" value="8"/>
</dbReference>
<dbReference type="SUPFAM" id="SSF48452">
    <property type="entry name" value="TPR-like"/>
    <property type="match status" value="3"/>
</dbReference>
<comment type="caution">
    <text evidence="7">The sequence shown here is derived from an EMBL/GenBank/DDBJ whole genome shotgun (WGS) entry which is preliminary data.</text>
</comment>
<dbReference type="Pfam" id="PF03704">
    <property type="entry name" value="BTAD"/>
    <property type="match status" value="1"/>
</dbReference>
<dbReference type="Gene3D" id="2.60.40.3140">
    <property type="match status" value="1"/>
</dbReference>
<name>A0A560KHZ1_9PROT</name>
<dbReference type="InterPro" id="IPR024618">
    <property type="entry name" value="DUF3857"/>
</dbReference>
<evidence type="ECO:0000256" key="1">
    <source>
        <dbReference type="ARBA" id="ARBA00022737"/>
    </source>
</evidence>
<keyword evidence="1" id="KW-0677">Repeat</keyword>
<evidence type="ECO:0000256" key="4">
    <source>
        <dbReference type="SAM" id="SignalP"/>
    </source>
</evidence>
<keyword evidence="4" id="KW-0732">Signal</keyword>
<accession>A0A560KHZ1</accession>
<feature type="domain" description="Bacterial transcriptional activator" evidence="5">
    <location>
        <begin position="797"/>
        <end position="868"/>
    </location>
</feature>
<evidence type="ECO:0000256" key="2">
    <source>
        <dbReference type="ARBA" id="ARBA00022803"/>
    </source>
</evidence>
<dbReference type="InterPro" id="IPR019734">
    <property type="entry name" value="TPR_rpt"/>
</dbReference>
<reference evidence="7 8" key="1">
    <citation type="submission" date="2019-06" db="EMBL/GenBank/DDBJ databases">
        <title>Genomic Encyclopedia of Type Strains, Phase IV (KMG-V): Genome sequencing to study the core and pangenomes of soil and plant-associated prokaryotes.</title>
        <authorList>
            <person name="Whitman W."/>
        </authorList>
    </citation>
    <scope>NUCLEOTIDE SEQUENCE [LARGE SCALE GENOMIC DNA]</scope>
    <source>
        <strain evidence="7 8">BR 12005</strain>
    </source>
</reference>
<dbReference type="Pfam" id="PF12969">
    <property type="entry name" value="DUF3857"/>
    <property type="match status" value="1"/>
</dbReference>
<dbReference type="Pfam" id="PF13432">
    <property type="entry name" value="TPR_16"/>
    <property type="match status" value="2"/>
</dbReference>
<feature type="chain" id="PRO_5022102563" evidence="4">
    <location>
        <begin position="24"/>
        <end position="1091"/>
    </location>
</feature>
<dbReference type="PANTHER" id="PTHR44858">
    <property type="entry name" value="TETRATRICOPEPTIDE REPEAT PROTEIN 6"/>
    <property type="match status" value="1"/>
</dbReference>
<sequence length="1091" mass="117772">MRGCLAGAVLAWCLGGGFNYALAADKPVVAPPESWVKLVTAPVALAGGSTSAAIQVLLTDWQMNQAAGGLSLYRHDVLRAQTPQGLGAMGSLQLSWNPDTEVLTLHQYQIRRGDQVIDLLASSQPFTILRRERNLEAAALDGTLTVTLQPPGLQVGDVLEAAYTLTRNDPVLQGQAGVLFTEVWKEPVARVHVRANWPRSQPLRWRVTDGLDKPRTAPGELSLDMKDVAELHGPEGAPARYFNFRQLEFSTYASWAELSTQMEALYAKAAVLAPDSPLNAEVARIRAASAEPKVRAGLALALVEDQVRYLFLGMNNGALVPAVADLTWTRRFGDCKGKTALLLALLHALDILAEPALVSSTGGDGLDARLPMPGLFDHVLVRAHIDGRDYWLDGTRSGDAGRDLDRLPVPYFHWALPLLPQGAALVPVVPPAPDEPSALTTLAIDASAGISVPARVHGEQLLTGDGALQVKQGLDNLTADARERTLRNFWTKRYPNLRPQTVSADFDVATGRQTLLMDGEQTLEWKRLGATTAVALQLQEGELGWKADAKRQPGPHQDAPFAVAYPFFEQTRETIILPPDALGATVQGGNVDKTIMEMAFHRDLKVERNVLTLDVSTRALKPEYMASAVEVEAAAAQIRALSEETVFLISPLNYRPTEKEQAAFLEKAPPTPEGLVNRAGVLFRRGDKAGALADAEKAVALKPDWAPAYGMRGYVRMETGDAKAAQADFDKALALDPACEQAMVGIGQLALDQGRNDDVVLFASRTLQVWPLDLAAMGQRMLAYYRLHKFDQAFTDATELKRLDPNRLDAYEVRANVLRQRGDTDAMAAEGDAAIAARPNDAQAYALKGVALEILGRKDEAVAAYDHALALKPTASVYAQRARARSSSDQKGKVADLTAAVALAPNQSEYLASLGAAEARLGDNAAAEAAFTQALSQAGSKGEENVLYARGRFYAQTHRDQQAREDFAKVREKVADKASGLNELCWVQATAGFALETALADCDEALRLLPTATPIQDSRAFVLLRLGRYDEAIAQYDAALKDRPASGSSLYGRGLAKLRKGMAAEGQADLAAARAADSRVDETFKEYGVTP</sequence>
<dbReference type="Proteomes" id="UP000320516">
    <property type="component" value="Unassembled WGS sequence"/>
</dbReference>
<dbReference type="AlphaFoldDB" id="A0A560KHZ1"/>
<evidence type="ECO:0000313" key="7">
    <source>
        <dbReference type="EMBL" id="TWB82719.1"/>
    </source>
</evidence>
<feature type="signal peptide" evidence="4">
    <location>
        <begin position="1"/>
        <end position="23"/>
    </location>
</feature>
<feature type="domain" description="DUF3857" evidence="6">
    <location>
        <begin position="68"/>
        <end position="215"/>
    </location>
</feature>
<evidence type="ECO:0000259" key="6">
    <source>
        <dbReference type="Pfam" id="PF12969"/>
    </source>
</evidence>
<dbReference type="EMBL" id="VITV01000001">
    <property type="protein sequence ID" value="TWB82719.1"/>
    <property type="molecule type" value="Genomic_DNA"/>
</dbReference>
<keyword evidence="2 3" id="KW-0802">TPR repeat</keyword>
<gene>
    <name evidence="7" type="ORF">FBZ87_101429</name>
</gene>
<evidence type="ECO:0000313" key="8">
    <source>
        <dbReference type="Proteomes" id="UP000320516"/>
    </source>
</evidence>
<dbReference type="InterPro" id="IPR050498">
    <property type="entry name" value="Ycf3"/>
</dbReference>
<dbReference type="PROSITE" id="PS50005">
    <property type="entry name" value="TPR"/>
    <property type="match status" value="2"/>
</dbReference>
<dbReference type="Gene3D" id="1.25.40.10">
    <property type="entry name" value="Tetratricopeptide repeat domain"/>
    <property type="match status" value="4"/>
</dbReference>
<organism evidence="7 8">
    <name type="scientific">Nitrospirillum amazonense</name>
    <dbReference type="NCBI Taxonomy" id="28077"/>
    <lineage>
        <taxon>Bacteria</taxon>
        <taxon>Pseudomonadati</taxon>
        <taxon>Pseudomonadota</taxon>
        <taxon>Alphaproteobacteria</taxon>
        <taxon>Rhodospirillales</taxon>
        <taxon>Azospirillaceae</taxon>
        <taxon>Nitrospirillum</taxon>
    </lineage>
</organism>
<dbReference type="InterPro" id="IPR011990">
    <property type="entry name" value="TPR-like_helical_dom_sf"/>
</dbReference>
<protein>
    <submittedName>
        <fullName evidence="7">Tetratricopeptide (TPR) repeat protein</fullName>
    </submittedName>
</protein>
<dbReference type="InterPro" id="IPR005158">
    <property type="entry name" value="BTAD"/>
</dbReference>
<feature type="repeat" description="TPR" evidence="3">
    <location>
        <begin position="842"/>
        <end position="875"/>
    </location>
</feature>
<evidence type="ECO:0000259" key="5">
    <source>
        <dbReference type="Pfam" id="PF03704"/>
    </source>
</evidence>
<proteinExistence type="predicted"/>